<dbReference type="Gene3D" id="2.40.40.10">
    <property type="entry name" value="RlpA-like domain"/>
    <property type="match status" value="1"/>
</dbReference>
<dbReference type="STRING" id="1569628.A0A316UZH8"/>
<protein>
    <recommendedName>
        <fullName evidence="8">Barwin-like endoglucanase</fullName>
    </recommendedName>
</protein>
<keyword evidence="3" id="KW-0964">Secreted</keyword>
<keyword evidence="7" id="KW-1185">Reference proteome</keyword>
<dbReference type="OrthoDB" id="623670at2759"/>
<evidence type="ECO:0000256" key="3">
    <source>
        <dbReference type="ARBA" id="ARBA00022525"/>
    </source>
</evidence>
<dbReference type="GeneID" id="37026472"/>
<evidence type="ECO:0000256" key="5">
    <source>
        <dbReference type="SAM" id="SignalP"/>
    </source>
</evidence>
<evidence type="ECO:0000313" key="7">
    <source>
        <dbReference type="Proteomes" id="UP000245884"/>
    </source>
</evidence>
<sequence length="124" mass="13484">MVRNNIFHVLACFTALVVAATAAPSWWNGRQMATFYMQGGNPGACGQFHSDSEHLVALYTPVYAGGSNCGKGITVERNGKRVHGFVADECPTCEGPGHIDLSQGFFDAIASQEEGQVKIEWWFD</sequence>
<evidence type="ECO:0000313" key="6">
    <source>
        <dbReference type="EMBL" id="PWN30168.1"/>
    </source>
</evidence>
<dbReference type="RefSeq" id="XP_025364780.1">
    <property type="nucleotide sequence ID" value="XM_025504649.1"/>
</dbReference>
<reference evidence="6 7" key="1">
    <citation type="journal article" date="2018" name="Mol. Biol. Evol.">
        <title>Broad Genomic Sampling Reveals a Smut Pathogenic Ancestry of the Fungal Clade Ustilaginomycotina.</title>
        <authorList>
            <person name="Kijpornyongpan T."/>
            <person name="Mondo S.J."/>
            <person name="Barry K."/>
            <person name="Sandor L."/>
            <person name="Lee J."/>
            <person name="Lipzen A."/>
            <person name="Pangilinan J."/>
            <person name="LaButti K."/>
            <person name="Hainaut M."/>
            <person name="Henrissat B."/>
            <person name="Grigoriev I.V."/>
            <person name="Spatafora J.W."/>
            <person name="Aime M.C."/>
        </authorList>
    </citation>
    <scope>NUCLEOTIDE SEQUENCE [LARGE SCALE GENOMIC DNA]</scope>
    <source>
        <strain evidence="6 7">MCA 5214</strain>
    </source>
</reference>
<comment type="subcellular location">
    <subcellularLocation>
        <location evidence="1">Secreted</location>
    </subcellularLocation>
</comment>
<evidence type="ECO:0000256" key="1">
    <source>
        <dbReference type="ARBA" id="ARBA00004613"/>
    </source>
</evidence>
<name>A0A316UZH8_9BASI</name>
<accession>A0A316UZH8</accession>
<dbReference type="Pfam" id="PF24300">
    <property type="entry name" value="KWL1"/>
    <property type="match status" value="1"/>
</dbReference>
<evidence type="ECO:0008006" key="8">
    <source>
        <dbReference type="Google" id="ProtNLM"/>
    </source>
</evidence>
<dbReference type="PANTHER" id="PTHR31836">
    <property type="match status" value="1"/>
</dbReference>
<gene>
    <name evidence="6" type="ORF">BDZ90DRAFT_225093</name>
</gene>
<dbReference type="Proteomes" id="UP000245884">
    <property type="component" value="Unassembled WGS sequence"/>
</dbReference>
<proteinExistence type="inferred from homology"/>
<evidence type="ECO:0000256" key="4">
    <source>
        <dbReference type="ARBA" id="ARBA00022729"/>
    </source>
</evidence>
<dbReference type="EMBL" id="KZ819662">
    <property type="protein sequence ID" value="PWN30168.1"/>
    <property type="molecule type" value="Genomic_DNA"/>
</dbReference>
<dbReference type="InterPro" id="IPR036908">
    <property type="entry name" value="RlpA-like_sf"/>
</dbReference>
<dbReference type="CDD" id="cd22191">
    <property type="entry name" value="DPBB_RlpA_EXP_N-like"/>
    <property type="match status" value="1"/>
</dbReference>
<organism evidence="6 7">
    <name type="scientific">Jaminaea rosea</name>
    <dbReference type="NCBI Taxonomy" id="1569628"/>
    <lineage>
        <taxon>Eukaryota</taxon>
        <taxon>Fungi</taxon>
        <taxon>Dikarya</taxon>
        <taxon>Basidiomycota</taxon>
        <taxon>Ustilaginomycotina</taxon>
        <taxon>Exobasidiomycetes</taxon>
        <taxon>Microstromatales</taxon>
        <taxon>Microstromatales incertae sedis</taxon>
        <taxon>Jaminaea</taxon>
    </lineage>
</organism>
<dbReference type="PANTHER" id="PTHR31836:SF28">
    <property type="entry name" value="SRCR DOMAIN-CONTAINING PROTEIN-RELATED"/>
    <property type="match status" value="1"/>
</dbReference>
<dbReference type="InterPro" id="IPR039271">
    <property type="entry name" value="Kiwellin-like"/>
</dbReference>
<dbReference type="GO" id="GO:0005576">
    <property type="term" value="C:extracellular region"/>
    <property type="evidence" value="ECO:0007669"/>
    <property type="project" value="UniProtKB-SubCell"/>
</dbReference>
<feature type="signal peptide" evidence="5">
    <location>
        <begin position="1"/>
        <end position="22"/>
    </location>
</feature>
<evidence type="ECO:0000256" key="2">
    <source>
        <dbReference type="ARBA" id="ARBA00005592"/>
    </source>
</evidence>
<dbReference type="AlphaFoldDB" id="A0A316UZH8"/>
<dbReference type="InterPro" id="IPR051477">
    <property type="entry name" value="Expansin_CellWall"/>
</dbReference>
<keyword evidence="4 5" id="KW-0732">Signal</keyword>
<comment type="similarity">
    <text evidence="2">Belongs to the kiwellin family.</text>
</comment>
<dbReference type="SUPFAM" id="SSF50685">
    <property type="entry name" value="Barwin-like endoglucanases"/>
    <property type="match status" value="1"/>
</dbReference>
<feature type="chain" id="PRO_5016460487" description="Barwin-like endoglucanase" evidence="5">
    <location>
        <begin position="23"/>
        <end position="124"/>
    </location>
</feature>